<evidence type="ECO:0000256" key="6">
    <source>
        <dbReference type="ARBA" id="ARBA00048212"/>
    </source>
</evidence>
<dbReference type="OrthoDB" id="9805628at2"/>
<comment type="pathway">
    <text evidence="3">Amino-acid biosynthesis; L-leucine biosynthesis; L-leucine from 3-methyl-2-oxobutanoate: step 4/4.</text>
</comment>
<dbReference type="PANTHER" id="PTHR42743">
    <property type="entry name" value="AMINO-ACID AMINOTRANSFERASE"/>
    <property type="match status" value="1"/>
</dbReference>
<evidence type="ECO:0000256" key="4">
    <source>
        <dbReference type="ARBA" id="ARBA00009320"/>
    </source>
</evidence>
<comment type="pathway">
    <text evidence="2">Amino-acid biosynthesis; L-valine biosynthesis; L-valine from pyruvate: step 4/4.</text>
</comment>
<comment type="pathway">
    <text evidence="1">Amino-acid biosynthesis; L-isoleucine biosynthesis; L-isoleucine from 2-oxobutanoate: step 4/4.</text>
</comment>
<comment type="similarity">
    <text evidence="4">Belongs to the class-IV pyridoxal-phosphate-dependent aminotransferase family.</text>
</comment>
<evidence type="ECO:0000256" key="7">
    <source>
        <dbReference type="ARBA" id="ARBA00048798"/>
    </source>
</evidence>
<dbReference type="GO" id="GO:0004084">
    <property type="term" value="F:branched-chain-amino-acid transaminase activity"/>
    <property type="evidence" value="ECO:0007669"/>
    <property type="project" value="UniProtKB-EC"/>
</dbReference>
<dbReference type="InterPro" id="IPR036038">
    <property type="entry name" value="Aminotransferase-like"/>
</dbReference>
<comment type="caution">
    <text evidence="9">The sequence shown here is derived from an EMBL/GenBank/DDBJ whole genome shotgun (WGS) entry which is preliminary data.</text>
</comment>
<dbReference type="PANTHER" id="PTHR42743:SF11">
    <property type="entry name" value="AMINODEOXYCHORISMATE LYASE"/>
    <property type="match status" value="1"/>
</dbReference>
<evidence type="ECO:0000256" key="2">
    <source>
        <dbReference type="ARBA" id="ARBA00004931"/>
    </source>
</evidence>
<proteinExistence type="inferred from homology"/>
<evidence type="ECO:0000313" key="9">
    <source>
        <dbReference type="EMBL" id="OIN57025.1"/>
    </source>
</evidence>
<dbReference type="Gene3D" id="3.20.10.10">
    <property type="entry name" value="D-amino Acid Aminotransferase, subunit A, domain 2"/>
    <property type="match status" value="1"/>
</dbReference>
<organism evidence="9 10">
    <name type="scientific">Arsenicibacter rosenii</name>
    <dbReference type="NCBI Taxonomy" id="1750698"/>
    <lineage>
        <taxon>Bacteria</taxon>
        <taxon>Pseudomonadati</taxon>
        <taxon>Bacteroidota</taxon>
        <taxon>Cytophagia</taxon>
        <taxon>Cytophagales</taxon>
        <taxon>Spirosomataceae</taxon>
        <taxon>Arsenicibacter</taxon>
    </lineage>
</organism>
<keyword evidence="9" id="KW-0808">Transferase</keyword>
<dbReference type="CDD" id="cd00449">
    <property type="entry name" value="PLPDE_IV"/>
    <property type="match status" value="1"/>
</dbReference>
<dbReference type="EC" id="2.6.1.42" evidence="5"/>
<comment type="catalytic activity">
    <reaction evidence="7">
        <text>L-isoleucine + 2-oxoglutarate = (S)-3-methyl-2-oxopentanoate + L-glutamate</text>
        <dbReference type="Rhea" id="RHEA:24801"/>
        <dbReference type="ChEBI" id="CHEBI:16810"/>
        <dbReference type="ChEBI" id="CHEBI:29985"/>
        <dbReference type="ChEBI" id="CHEBI:35146"/>
        <dbReference type="ChEBI" id="CHEBI:58045"/>
        <dbReference type="EC" id="2.6.1.42"/>
    </reaction>
</comment>
<comment type="catalytic activity">
    <reaction evidence="6">
        <text>L-valine + 2-oxoglutarate = 3-methyl-2-oxobutanoate + L-glutamate</text>
        <dbReference type="Rhea" id="RHEA:24813"/>
        <dbReference type="ChEBI" id="CHEBI:11851"/>
        <dbReference type="ChEBI" id="CHEBI:16810"/>
        <dbReference type="ChEBI" id="CHEBI:29985"/>
        <dbReference type="ChEBI" id="CHEBI:57762"/>
        <dbReference type="EC" id="2.6.1.42"/>
    </reaction>
</comment>
<dbReference type="Gene3D" id="3.30.470.10">
    <property type="match status" value="1"/>
</dbReference>
<dbReference type="SUPFAM" id="SSF56752">
    <property type="entry name" value="D-aminoacid aminotransferase-like PLP-dependent enzymes"/>
    <property type="match status" value="1"/>
</dbReference>
<dbReference type="InterPro" id="IPR043132">
    <property type="entry name" value="BCAT-like_C"/>
</dbReference>
<dbReference type="AlphaFoldDB" id="A0A1S2VFF9"/>
<evidence type="ECO:0000256" key="8">
    <source>
        <dbReference type="ARBA" id="ARBA00049229"/>
    </source>
</evidence>
<accession>A0A1S2VFF9</accession>
<evidence type="ECO:0000256" key="5">
    <source>
        <dbReference type="ARBA" id="ARBA00013053"/>
    </source>
</evidence>
<dbReference type="GO" id="GO:0046394">
    <property type="term" value="P:carboxylic acid biosynthetic process"/>
    <property type="evidence" value="ECO:0007669"/>
    <property type="project" value="UniProtKB-ARBA"/>
</dbReference>
<keyword evidence="9" id="KW-0032">Aminotransferase</keyword>
<reference evidence="9 10" key="1">
    <citation type="submission" date="2016-10" db="EMBL/GenBank/DDBJ databases">
        <title>Arsenicibacter rosenii gen. nov., sp. nov., an efficient arsenic-methylating bacterium isolated from an arsenic-contaminated paddy soil.</title>
        <authorList>
            <person name="Huang K."/>
        </authorList>
    </citation>
    <scope>NUCLEOTIDE SEQUENCE [LARGE SCALE GENOMIC DNA]</scope>
    <source>
        <strain evidence="9 10">SM-1</strain>
    </source>
</reference>
<gene>
    <name evidence="9" type="ORF">BLX24_22005</name>
</gene>
<protein>
    <recommendedName>
        <fullName evidence="5">branched-chain-amino-acid transaminase</fullName>
        <ecNumber evidence="5">2.6.1.42</ecNumber>
    </recommendedName>
</protein>
<dbReference type="Proteomes" id="UP000181790">
    <property type="component" value="Unassembled WGS sequence"/>
</dbReference>
<dbReference type="InterPro" id="IPR050571">
    <property type="entry name" value="Class-IV_PLP-Dep_Aminotrnsfr"/>
</dbReference>
<dbReference type="EMBL" id="MORL01000016">
    <property type="protein sequence ID" value="OIN57025.1"/>
    <property type="molecule type" value="Genomic_DNA"/>
</dbReference>
<dbReference type="Pfam" id="PF01063">
    <property type="entry name" value="Aminotran_4"/>
    <property type="match status" value="1"/>
</dbReference>
<dbReference type="InterPro" id="IPR043131">
    <property type="entry name" value="BCAT-like_N"/>
</dbReference>
<evidence type="ECO:0000256" key="3">
    <source>
        <dbReference type="ARBA" id="ARBA00005072"/>
    </source>
</evidence>
<comment type="catalytic activity">
    <reaction evidence="8">
        <text>L-leucine + 2-oxoglutarate = 4-methyl-2-oxopentanoate + L-glutamate</text>
        <dbReference type="Rhea" id="RHEA:18321"/>
        <dbReference type="ChEBI" id="CHEBI:16810"/>
        <dbReference type="ChEBI" id="CHEBI:17865"/>
        <dbReference type="ChEBI" id="CHEBI:29985"/>
        <dbReference type="ChEBI" id="CHEBI:57427"/>
        <dbReference type="EC" id="2.6.1.42"/>
    </reaction>
</comment>
<evidence type="ECO:0000256" key="1">
    <source>
        <dbReference type="ARBA" id="ARBA00004824"/>
    </source>
</evidence>
<evidence type="ECO:0000313" key="10">
    <source>
        <dbReference type="Proteomes" id="UP000181790"/>
    </source>
</evidence>
<sequence length="264" mass="28922">MYLVYNSDIVPETGFVASSHNRAFQYGDGLFETIRYEQNTVWFWPDHMARLSEGMQALHLNRPAGMTAEALYAAVLQLLGANRLTGQPARIKLQVWRQPGGLYTPATCDADWLLTARPGAAFAVTVKQRLCLFPDIRLSHSTISACKTLNALPYVLAGHYRQQQGAGDAVLLDTAGHLAECVASNLFWGKNGTWYTPSLQSGCINGIIRRQLLRSGMPVLEGLFLPDVLQDADVIFCANVAGIQLYKGTAPDIMPLLTRAGIVV</sequence>
<keyword evidence="10" id="KW-1185">Reference proteome</keyword>
<dbReference type="RefSeq" id="WP_071505368.1">
    <property type="nucleotide sequence ID" value="NZ_MORL01000016.1"/>
</dbReference>
<name>A0A1S2VFF9_9BACT</name>
<dbReference type="InterPro" id="IPR001544">
    <property type="entry name" value="Aminotrans_IV"/>
</dbReference>